<accession>A0ABC8QUZ9</accession>
<keyword evidence="3" id="KW-1185">Reference proteome</keyword>
<sequence>MGGSMVEAATNEKRGKTLDDGGITSMDDDVSRGSKGAQVCGCTGTIGHNARRWWKGSLRESMEDALGALKRHQHNEQVGLCQGLLGRRHPWCSGLGNALEQQSRQSQDALATQRMACAGFAAGDEMLIDGTGAGWSIRKA</sequence>
<proteinExistence type="predicted"/>
<reference evidence="2 3" key="1">
    <citation type="submission" date="2024-02" db="EMBL/GenBank/DDBJ databases">
        <authorList>
            <person name="Vignale AGUSTIN F."/>
            <person name="Sosa J E."/>
            <person name="Modenutti C."/>
        </authorList>
    </citation>
    <scope>NUCLEOTIDE SEQUENCE [LARGE SCALE GENOMIC DNA]</scope>
</reference>
<feature type="compositionally biased region" description="Basic and acidic residues" evidence="1">
    <location>
        <begin position="10"/>
        <end position="19"/>
    </location>
</feature>
<organism evidence="2 3">
    <name type="scientific">Ilex paraguariensis</name>
    <name type="common">yerba mate</name>
    <dbReference type="NCBI Taxonomy" id="185542"/>
    <lineage>
        <taxon>Eukaryota</taxon>
        <taxon>Viridiplantae</taxon>
        <taxon>Streptophyta</taxon>
        <taxon>Embryophyta</taxon>
        <taxon>Tracheophyta</taxon>
        <taxon>Spermatophyta</taxon>
        <taxon>Magnoliopsida</taxon>
        <taxon>eudicotyledons</taxon>
        <taxon>Gunneridae</taxon>
        <taxon>Pentapetalae</taxon>
        <taxon>asterids</taxon>
        <taxon>campanulids</taxon>
        <taxon>Aquifoliales</taxon>
        <taxon>Aquifoliaceae</taxon>
        <taxon>Ilex</taxon>
    </lineage>
</organism>
<comment type="caution">
    <text evidence="2">The sequence shown here is derived from an EMBL/GenBank/DDBJ whole genome shotgun (WGS) entry which is preliminary data.</text>
</comment>
<feature type="region of interest" description="Disordered" evidence="1">
    <location>
        <begin position="1"/>
        <end position="30"/>
    </location>
</feature>
<dbReference type="Proteomes" id="UP001642360">
    <property type="component" value="Unassembled WGS sequence"/>
</dbReference>
<dbReference type="EMBL" id="CAUOFW020000736">
    <property type="protein sequence ID" value="CAK9136091.1"/>
    <property type="molecule type" value="Genomic_DNA"/>
</dbReference>
<gene>
    <name evidence="2" type="ORF">ILEXP_LOCUS3065</name>
</gene>
<name>A0ABC8QUZ9_9AQUA</name>
<evidence type="ECO:0000313" key="3">
    <source>
        <dbReference type="Proteomes" id="UP001642360"/>
    </source>
</evidence>
<dbReference type="AlphaFoldDB" id="A0ABC8QUZ9"/>
<protein>
    <submittedName>
        <fullName evidence="2">Uncharacterized protein</fullName>
    </submittedName>
</protein>
<evidence type="ECO:0000313" key="2">
    <source>
        <dbReference type="EMBL" id="CAK9136091.1"/>
    </source>
</evidence>
<evidence type="ECO:0000256" key="1">
    <source>
        <dbReference type="SAM" id="MobiDB-lite"/>
    </source>
</evidence>